<evidence type="ECO:0000313" key="4">
    <source>
        <dbReference type="EMBL" id="PVD28912.1"/>
    </source>
</evidence>
<dbReference type="GO" id="GO:0080129">
    <property type="term" value="P:proteasome core complex assembly"/>
    <property type="evidence" value="ECO:0007669"/>
    <property type="project" value="TreeGrafter"/>
</dbReference>
<dbReference type="PANTHER" id="PTHR15069">
    <property type="entry name" value="PROTEASOME ASSEMBLY CHAPERONE 1"/>
    <property type="match status" value="1"/>
</dbReference>
<reference evidence="4 5" key="1">
    <citation type="submission" date="2018-04" db="EMBL/GenBank/DDBJ databases">
        <title>The genome of golden apple snail Pomacea canaliculata provides insight into stress tolerance and invasive adaptation.</title>
        <authorList>
            <person name="Liu C."/>
            <person name="Liu B."/>
            <person name="Ren Y."/>
            <person name="Zhang Y."/>
            <person name="Wang H."/>
            <person name="Li S."/>
            <person name="Jiang F."/>
            <person name="Yin L."/>
            <person name="Zhang G."/>
            <person name="Qian W."/>
            <person name="Fan W."/>
        </authorList>
    </citation>
    <scope>NUCLEOTIDE SEQUENCE [LARGE SCALE GENOMIC DNA]</scope>
    <source>
        <strain evidence="4">SZHN2017</strain>
        <tissue evidence="4">Muscle</tissue>
    </source>
</reference>
<evidence type="ECO:0000256" key="2">
    <source>
        <dbReference type="ARBA" id="ARBA00019180"/>
    </source>
</evidence>
<dbReference type="InterPro" id="IPR016565">
    <property type="entry name" value="Proteasome_assmbl_chp_1"/>
</dbReference>
<dbReference type="GO" id="GO:0070628">
    <property type="term" value="F:proteasome binding"/>
    <property type="evidence" value="ECO:0007669"/>
    <property type="project" value="TreeGrafter"/>
</dbReference>
<organism evidence="4 5">
    <name type="scientific">Pomacea canaliculata</name>
    <name type="common">Golden apple snail</name>
    <dbReference type="NCBI Taxonomy" id="400727"/>
    <lineage>
        <taxon>Eukaryota</taxon>
        <taxon>Metazoa</taxon>
        <taxon>Spiralia</taxon>
        <taxon>Lophotrochozoa</taxon>
        <taxon>Mollusca</taxon>
        <taxon>Gastropoda</taxon>
        <taxon>Caenogastropoda</taxon>
        <taxon>Architaenioglossa</taxon>
        <taxon>Ampullarioidea</taxon>
        <taxon>Ampullariidae</taxon>
        <taxon>Pomacea</taxon>
    </lineage>
</organism>
<comment type="caution">
    <text evidence="4">The sequence shown here is derived from an EMBL/GenBank/DDBJ whole genome shotgun (WGS) entry which is preliminary data.</text>
</comment>
<sequence length="263" mass="29233">MATFFGEVLQVISRAVDDDDEEDETICLKSDPYIYWSKSFRTELGQHPDYRATCDILVIAFGAAAAGFVNTCIKHSKYDLIGGIFSGLQNQDSQTLMQQSLNDKKCYIYRSSESLSTFICLCNADVAVEQSSSWVNQLFSGLRTQNAFVLVLNTSHASRFISDVPTSDLSLPILRGLKTSHFPDKLICPVLEQPNLMTGVPAQVMTHCQVHGIKGVLYQCYTSARNLVDTATIKAFWPVLSSTSIKDFVQILPDFQRGGSEKF</sequence>
<dbReference type="GO" id="GO:0005783">
    <property type="term" value="C:endoplasmic reticulum"/>
    <property type="evidence" value="ECO:0007669"/>
    <property type="project" value="InterPro"/>
</dbReference>
<comment type="similarity">
    <text evidence="1">Belongs to the PSMG1 family.</text>
</comment>
<evidence type="ECO:0000256" key="1">
    <source>
        <dbReference type="ARBA" id="ARBA00005261"/>
    </source>
</evidence>
<accession>A0A2T7P650</accession>
<gene>
    <name evidence="4" type="ORF">C0Q70_11507</name>
</gene>
<evidence type="ECO:0000256" key="3">
    <source>
        <dbReference type="ARBA" id="ARBA00023186"/>
    </source>
</evidence>
<dbReference type="AlphaFoldDB" id="A0A2T7P650"/>
<evidence type="ECO:0000313" key="5">
    <source>
        <dbReference type="Proteomes" id="UP000245119"/>
    </source>
</evidence>
<dbReference type="STRING" id="400727.A0A2T7P650"/>
<dbReference type="OrthoDB" id="17536at2759"/>
<dbReference type="EMBL" id="PZQS01000006">
    <property type="protein sequence ID" value="PVD28912.1"/>
    <property type="molecule type" value="Genomic_DNA"/>
</dbReference>
<keyword evidence="5" id="KW-1185">Reference proteome</keyword>
<dbReference type="PANTHER" id="PTHR15069:SF1">
    <property type="entry name" value="PROTEASOME ASSEMBLY CHAPERONE 1"/>
    <property type="match status" value="1"/>
</dbReference>
<name>A0A2T7P650_POMCA</name>
<proteinExistence type="inferred from homology"/>
<dbReference type="Proteomes" id="UP000245119">
    <property type="component" value="Linkage Group LG6"/>
</dbReference>
<keyword evidence="3" id="KW-0143">Chaperone</keyword>
<dbReference type="Pfam" id="PF16094">
    <property type="entry name" value="PAC1"/>
    <property type="match status" value="1"/>
</dbReference>
<protein>
    <recommendedName>
        <fullName evidence="2">Proteasome assembly chaperone 1</fullName>
    </recommendedName>
</protein>